<evidence type="ECO:0000313" key="1">
    <source>
        <dbReference type="EMBL" id="KAI7988647.1"/>
    </source>
</evidence>
<accession>A0ACC0FIP0</accession>
<protein>
    <submittedName>
        <fullName evidence="1">Uncharacterized protein</fullName>
    </submittedName>
</protein>
<keyword evidence="2" id="KW-1185">Reference proteome</keyword>
<reference evidence="1 2" key="1">
    <citation type="journal article" date="2022" name="Plant J.">
        <title>Chromosome-level genome of Camellia lanceoleosa provides a valuable resource for understanding genome evolution and self-incompatibility.</title>
        <authorList>
            <person name="Gong W."/>
            <person name="Xiao S."/>
            <person name="Wang L."/>
            <person name="Liao Z."/>
            <person name="Chang Y."/>
            <person name="Mo W."/>
            <person name="Hu G."/>
            <person name="Li W."/>
            <person name="Zhao G."/>
            <person name="Zhu H."/>
            <person name="Hu X."/>
            <person name="Ji K."/>
            <person name="Xiang X."/>
            <person name="Song Q."/>
            <person name="Yuan D."/>
            <person name="Jin S."/>
            <person name="Zhang L."/>
        </authorList>
    </citation>
    <scope>NUCLEOTIDE SEQUENCE [LARGE SCALE GENOMIC DNA]</scope>
    <source>
        <strain evidence="1">SQ_2022a</strain>
    </source>
</reference>
<organism evidence="1 2">
    <name type="scientific">Camellia lanceoleosa</name>
    <dbReference type="NCBI Taxonomy" id="1840588"/>
    <lineage>
        <taxon>Eukaryota</taxon>
        <taxon>Viridiplantae</taxon>
        <taxon>Streptophyta</taxon>
        <taxon>Embryophyta</taxon>
        <taxon>Tracheophyta</taxon>
        <taxon>Spermatophyta</taxon>
        <taxon>Magnoliopsida</taxon>
        <taxon>eudicotyledons</taxon>
        <taxon>Gunneridae</taxon>
        <taxon>Pentapetalae</taxon>
        <taxon>asterids</taxon>
        <taxon>Ericales</taxon>
        <taxon>Theaceae</taxon>
        <taxon>Camellia</taxon>
    </lineage>
</organism>
<sequence length="77" mass="9025">MKKAALKFSFKWRDERDEQANPTVLSPKAFLRRPNAGSQVPYYPLEKIMSDCWSPIEPSIFKVRGQNYLRLPHMRAS</sequence>
<dbReference type="EMBL" id="CM045771">
    <property type="protein sequence ID" value="KAI7988647.1"/>
    <property type="molecule type" value="Genomic_DNA"/>
</dbReference>
<name>A0ACC0FIP0_9ERIC</name>
<dbReference type="Proteomes" id="UP001060215">
    <property type="component" value="Chromosome 14"/>
</dbReference>
<proteinExistence type="predicted"/>
<gene>
    <name evidence="1" type="ORF">LOK49_LG13G00685</name>
</gene>
<comment type="caution">
    <text evidence="1">The sequence shown here is derived from an EMBL/GenBank/DDBJ whole genome shotgun (WGS) entry which is preliminary data.</text>
</comment>
<evidence type="ECO:0000313" key="2">
    <source>
        <dbReference type="Proteomes" id="UP001060215"/>
    </source>
</evidence>